<evidence type="ECO:0000313" key="2">
    <source>
        <dbReference type="EMBL" id="GJM53018.1"/>
    </source>
</evidence>
<evidence type="ECO:0000313" key="1">
    <source>
        <dbReference type="EMBL" id="GJM51224.1"/>
    </source>
</evidence>
<gene>
    <name evidence="1" type="ORF">RCZ15_21970</name>
    <name evidence="2" type="ORF">RCZ16_13350</name>
</gene>
<sequence length="200" mass="23421">MNFLKKIFSKGKNHTNKTEENTNTINIDIDLSKESIRQSIEEAKIERSNIWKYIQPKIDFYDSKGNPIFETDWVNQSERKEVGFLGKKIYSENKKFCVVGVASDSGLYNIALVDVELQKVLYKKKYNNPSVYAVSNNGKIAFVERLQNSDRISILNQEGDKIFEKRHNYFISDTPFEFTKDDTMFIYELHTNHKIIKIDL</sequence>
<reference evidence="1 4" key="1">
    <citation type="submission" date="2021-11" db="EMBL/GenBank/DDBJ databases">
        <title>Draft genome sequence of Capnocytophaga sp. strain KC07075 isolated from cat oral cavity.</title>
        <authorList>
            <person name="Suzuki M."/>
            <person name="Imaoka K."/>
            <person name="Kimura M."/>
            <person name="Morikawa S."/>
            <person name="Maeda K."/>
        </authorList>
    </citation>
    <scope>NUCLEOTIDE SEQUENCE</scope>
    <source>
        <strain evidence="1">KC07075</strain>
        <strain evidence="2 4">KC07079</strain>
    </source>
</reference>
<dbReference type="EMBL" id="BQKA01000044">
    <property type="protein sequence ID" value="GJM51224.1"/>
    <property type="molecule type" value="Genomic_DNA"/>
</dbReference>
<dbReference type="Proteomes" id="UP001207736">
    <property type="component" value="Unassembled WGS sequence"/>
</dbReference>
<comment type="caution">
    <text evidence="1">The sequence shown here is derived from an EMBL/GenBank/DDBJ whole genome shotgun (WGS) entry which is preliminary data.</text>
</comment>
<protein>
    <submittedName>
        <fullName evidence="1">Uncharacterized protein</fullName>
    </submittedName>
</protein>
<evidence type="ECO:0000313" key="4">
    <source>
        <dbReference type="Proteomes" id="UP001208692"/>
    </source>
</evidence>
<name>A0AAV5AV24_9FLAO</name>
<dbReference type="RefSeq" id="WP_264846309.1">
    <property type="nucleotide sequence ID" value="NZ_BPMA01000020.1"/>
</dbReference>
<dbReference type="EMBL" id="BQKB01000024">
    <property type="protein sequence ID" value="GJM53018.1"/>
    <property type="molecule type" value="Genomic_DNA"/>
</dbReference>
<evidence type="ECO:0000313" key="3">
    <source>
        <dbReference type="Proteomes" id="UP001207736"/>
    </source>
</evidence>
<dbReference type="AlphaFoldDB" id="A0AAV5AV24"/>
<proteinExistence type="predicted"/>
<keyword evidence="4" id="KW-1185">Reference proteome</keyword>
<accession>A0AAV5AV24</accession>
<dbReference type="Proteomes" id="UP001208692">
    <property type="component" value="Unassembled WGS sequence"/>
</dbReference>
<organism evidence="1 3">
    <name type="scientific">Capnocytophaga catalasegens</name>
    <dbReference type="NCBI Taxonomy" id="1004260"/>
    <lineage>
        <taxon>Bacteria</taxon>
        <taxon>Pseudomonadati</taxon>
        <taxon>Bacteroidota</taxon>
        <taxon>Flavobacteriia</taxon>
        <taxon>Flavobacteriales</taxon>
        <taxon>Flavobacteriaceae</taxon>
        <taxon>Capnocytophaga</taxon>
    </lineage>
</organism>